<accession>A0AA39WFR5</accession>
<comment type="similarity">
    <text evidence="1">Belongs to the protein-tyrosine phosphatase family. Non-receptor class dual specificity subfamily.</text>
</comment>
<keyword evidence="9" id="KW-1185">Reference proteome</keyword>
<dbReference type="PROSITE" id="PS00383">
    <property type="entry name" value="TYR_PHOSPHATASE_1"/>
    <property type="match status" value="1"/>
</dbReference>
<dbReference type="InterPro" id="IPR029021">
    <property type="entry name" value="Prot-tyrosine_phosphatase-like"/>
</dbReference>
<evidence type="ECO:0000259" key="7">
    <source>
        <dbReference type="PROSITE" id="PS50056"/>
    </source>
</evidence>
<dbReference type="InterPro" id="IPR020422">
    <property type="entry name" value="TYR_PHOSPHATASE_DUAL_dom"/>
</dbReference>
<comment type="caution">
    <text evidence="8">The sequence shown here is derived from an EMBL/GenBank/DDBJ whole genome shotgun (WGS) entry which is preliminary data.</text>
</comment>
<evidence type="ECO:0000259" key="6">
    <source>
        <dbReference type="PROSITE" id="PS50054"/>
    </source>
</evidence>
<dbReference type="InterPro" id="IPR000340">
    <property type="entry name" value="Dual-sp_phosphatase_cat-dom"/>
</dbReference>
<evidence type="ECO:0000256" key="2">
    <source>
        <dbReference type="ARBA" id="ARBA00022801"/>
    </source>
</evidence>
<dbReference type="Proteomes" id="UP001175000">
    <property type="component" value="Unassembled WGS sequence"/>
</dbReference>
<dbReference type="AlphaFoldDB" id="A0AA39WFR5"/>
<evidence type="ECO:0000256" key="4">
    <source>
        <dbReference type="ARBA" id="ARBA00047761"/>
    </source>
</evidence>
<evidence type="ECO:0000313" key="9">
    <source>
        <dbReference type="Proteomes" id="UP001175000"/>
    </source>
</evidence>
<feature type="domain" description="Tyrosine specific protein phosphatases" evidence="7">
    <location>
        <begin position="105"/>
        <end position="162"/>
    </location>
</feature>
<evidence type="ECO:0000256" key="5">
    <source>
        <dbReference type="ARBA" id="ARBA00048336"/>
    </source>
</evidence>
<dbReference type="CDD" id="cd14498">
    <property type="entry name" value="DSP"/>
    <property type="match status" value="1"/>
</dbReference>
<dbReference type="PROSITE" id="PS50054">
    <property type="entry name" value="TYR_PHOSPHATASE_DUAL"/>
    <property type="match status" value="1"/>
</dbReference>
<dbReference type="GO" id="GO:0004722">
    <property type="term" value="F:protein serine/threonine phosphatase activity"/>
    <property type="evidence" value="ECO:0007669"/>
    <property type="project" value="UniProtKB-EC"/>
</dbReference>
<proteinExistence type="inferred from homology"/>
<dbReference type="SMART" id="SM00195">
    <property type="entry name" value="DSPc"/>
    <property type="match status" value="1"/>
</dbReference>
<gene>
    <name evidence="8" type="ORF">B0T14DRAFT_606844</name>
</gene>
<dbReference type="SUPFAM" id="SSF52799">
    <property type="entry name" value="(Phosphotyrosine protein) phosphatases II"/>
    <property type="match status" value="1"/>
</dbReference>
<reference evidence="8" key="1">
    <citation type="submission" date="2023-06" db="EMBL/GenBank/DDBJ databases">
        <title>Genome-scale phylogeny and comparative genomics of the fungal order Sordariales.</title>
        <authorList>
            <consortium name="Lawrence Berkeley National Laboratory"/>
            <person name="Hensen N."/>
            <person name="Bonometti L."/>
            <person name="Westerberg I."/>
            <person name="Brannstrom I.O."/>
            <person name="Guillou S."/>
            <person name="Cros-Aarteil S."/>
            <person name="Calhoun S."/>
            <person name="Haridas S."/>
            <person name="Kuo A."/>
            <person name="Mondo S."/>
            <person name="Pangilinan J."/>
            <person name="Riley R."/>
            <person name="Labutti K."/>
            <person name="Andreopoulos B."/>
            <person name="Lipzen A."/>
            <person name="Chen C."/>
            <person name="Yanf M."/>
            <person name="Daum C."/>
            <person name="Ng V."/>
            <person name="Clum A."/>
            <person name="Steindorff A."/>
            <person name="Ohm R."/>
            <person name="Martin F."/>
            <person name="Silar P."/>
            <person name="Natvig D."/>
            <person name="Lalanne C."/>
            <person name="Gautier V."/>
            <person name="Ament-Velasquez S.L."/>
            <person name="Kruys A."/>
            <person name="Hutchinson M.I."/>
            <person name="Powell A.J."/>
            <person name="Barry K."/>
            <person name="Miller A.N."/>
            <person name="Grigoriev I.V."/>
            <person name="Debuchy R."/>
            <person name="Gladieux P."/>
            <person name="Thoren M.H."/>
            <person name="Johannesson H."/>
        </authorList>
    </citation>
    <scope>NUCLEOTIDE SEQUENCE</scope>
    <source>
        <strain evidence="8">CBS 606.72</strain>
    </source>
</reference>
<dbReference type="GO" id="GO:0005829">
    <property type="term" value="C:cytosol"/>
    <property type="evidence" value="ECO:0007669"/>
    <property type="project" value="TreeGrafter"/>
</dbReference>
<dbReference type="PROSITE" id="PS50056">
    <property type="entry name" value="TYR_PHOSPHATASE_2"/>
    <property type="match status" value="1"/>
</dbReference>
<name>A0AA39WFR5_9PEZI</name>
<evidence type="ECO:0000256" key="1">
    <source>
        <dbReference type="ARBA" id="ARBA00008601"/>
    </source>
</evidence>
<dbReference type="Pfam" id="PF00782">
    <property type="entry name" value="DSPc"/>
    <property type="match status" value="1"/>
</dbReference>
<comment type="catalytic activity">
    <reaction evidence="4">
        <text>O-phospho-L-seryl-[protein] + H2O = L-seryl-[protein] + phosphate</text>
        <dbReference type="Rhea" id="RHEA:20629"/>
        <dbReference type="Rhea" id="RHEA-COMP:9863"/>
        <dbReference type="Rhea" id="RHEA-COMP:11604"/>
        <dbReference type="ChEBI" id="CHEBI:15377"/>
        <dbReference type="ChEBI" id="CHEBI:29999"/>
        <dbReference type="ChEBI" id="CHEBI:43474"/>
        <dbReference type="ChEBI" id="CHEBI:83421"/>
        <dbReference type="EC" id="3.1.3.16"/>
    </reaction>
</comment>
<keyword evidence="3" id="KW-0904">Protein phosphatase</keyword>
<dbReference type="Gene3D" id="3.90.190.10">
    <property type="entry name" value="Protein tyrosine phosphatase superfamily"/>
    <property type="match status" value="1"/>
</dbReference>
<evidence type="ECO:0000256" key="3">
    <source>
        <dbReference type="ARBA" id="ARBA00022912"/>
    </source>
</evidence>
<dbReference type="GO" id="GO:0004725">
    <property type="term" value="F:protein tyrosine phosphatase activity"/>
    <property type="evidence" value="ECO:0007669"/>
    <property type="project" value="TreeGrafter"/>
</dbReference>
<feature type="domain" description="Tyrosine-protein phosphatase" evidence="6">
    <location>
        <begin position="26"/>
        <end position="184"/>
    </location>
</feature>
<dbReference type="InterPro" id="IPR016130">
    <property type="entry name" value="Tyr_Pase_AS"/>
</dbReference>
<sequence>MPTHTPSLPNDQETAKWEADEVRFVDISRIIPGLYLGNIVASYHVPKLQEHNISAIVSLVESRHPRWATPKFQSQIPSSESDSDTHQSQHLVIPAFDSDTQDLLMHFQKICDFIDAQMNAEQNVLVHCIAGVSRSPTAVTAYLMRKWGKGVDKTLAYVAGKRREARPSESFLEQLRVWEEVGCDIWEEGEEGGMMMPKRAYREYLERRAGVESPGGKRRGRRVVVVK</sequence>
<protein>
    <submittedName>
        <fullName evidence="8">Protein-tyrosine phosphatase-like protein</fullName>
    </submittedName>
</protein>
<evidence type="ECO:0000313" key="8">
    <source>
        <dbReference type="EMBL" id="KAK0614589.1"/>
    </source>
</evidence>
<dbReference type="PANTHER" id="PTHR45948:SF2">
    <property type="entry name" value="DUAL SPECIFICITY PROTEIN PHOSPHATASE"/>
    <property type="match status" value="1"/>
</dbReference>
<dbReference type="InterPro" id="IPR000387">
    <property type="entry name" value="Tyr_Pase_dom"/>
</dbReference>
<dbReference type="PANTHER" id="PTHR45948">
    <property type="entry name" value="DUAL SPECIFICITY PROTEIN PHOSPHATASE DDB_G0269404-RELATED"/>
    <property type="match status" value="1"/>
</dbReference>
<comment type="catalytic activity">
    <reaction evidence="5">
        <text>O-phospho-L-threonyl-[protein] + H2O = L-threonyl-[protein] + phosphate</text>
        <dbReference type="Rhea" id="RHEA:47004"/>
        <dbReference type="Rhea" id="RHEA-COMP:11060"/>
        <dbReference type="Rhea" id="RHEA-COMP:11605"/>
        <dbReference type="ChEBI" id="CHEBI:15377"/>
        <dbReference type="ChEBI" id="CHEBI:30013"/>
        <dbReference type="ChEBI" id="CHEBI:43474"/>
        <dbReference type="ChEBI" id="CHEBI:61977"/>
        <dbReference type="EC" id="3.1.3.16"/>
    </reaction>
</comment>
<dbReference type="GO" id="GO:0007165">
    <property type="term" value="P:signal transduction"/>
    <property type="evidence" value="ECO:0007669"/>
    <property type="project" value="TreeGrafter"/>
</dbReference>
<dbReference type="EMBL" id="JAULSU010000006">
    <property type="protein sequence ID" value="KAK0614589.1"/>
    <property type="molecule type" value="Genomic_DNA"/>
</dbReference>
<organism evidence="8 9">
    <name type="scientific">Immersiella caudata</name>
    <dbReference type="NCBI Taxonomy" id="314043"/>
    <lineage>
        <taxon>Eukaryota</taxon>
        <taxon>Fungi</taxon>
        <taxon>Dikarya</taxon>
        <taxon>Ascomycota</taxon>
        <taxon>Pezizomycotina</taxon>
        <taxon>Sordariomycetes</taxon>
        <taxon>Sordariomycetidae</taxon>
        <taxon>Sordariales</taxon>
        <taxon>Lasiosphaeriaceae</taxon>
        <taxon>Immersiella</taxon>
    </lineage>
</organism>
<keyword evidence="2" id="KW-0378">Hydrolase</keyword>